<keyword evidence="1" id="KW-1133">Transmembrane helix</keyword>
<dbReference type="InterPro" id="IPR036179">
    <property type="entry name" value="Ig-like_dom_sf"/>
</dbReference>
<feature type="domain" description="Immunoglobulin V-set" evidence="3">
    <location>
        <begin position="20"/>
        <end position="113"/>
    </location>
</feature>
<reference evidence="4" key="3">
    <citation type="submission" date="2025-09" db="UniProtKB">
        <authorList>
            <consortium name="Ensembl"/>
        </authorList>
    </citation>
    <scope>IDENTIFICATION</scope>
</reference>
<dbReference type="AlphaFoldDB" id="A0A3P8TMQ2"/>
<keyword evidence="1" id="KW-0812">Transmembrane</keyword>
<feature type="transmembrane region" description="Helical" evidence="1">
    <location>
        <begin position="122"/>
        <end position="143"/>
    </location>
</feature>
<name>A0A3P8TMQ2_AMPPE</name>
<dbReference type="InterPro" id="IPR013783">
    <property type="entry name" value="Ig-like_fold"/>
</dbReference>
<dbReference type="InterPro" id="IPR013106">
    <property type="entry name" value="Ig_V-set"/>
</dbReference>
<reference evidence="4" key="2">
    <citation type="submission" date="2025-08" db="UniProtKB">
        <authorList>
            <consortium name="Ensembl"/>
        </authorList>
    </citation>
    <scope>IDENTIFICATION</scope>
</reference>
<evidence type="ECO:0000256" key="2">
    <source>
        <dbReference type="SAM" id="SignalP"/>
    </source>
</evidence>
<dbReference type="STRING" id="161767.ENSAPEP00000024638"/>
<feature type="chain" id="PRO_5018276846" description="Immunoglobulin V-set domain-containing protein" evidence="2">
    <location>
        <begin position="21"/>
        <end position="197"/>
    </location>
</feature>
<accession>A0A3P8TMQ2</accession>
<evidence type="ECO:0000313" key="4">
    <source>
        <dbReference type="Ensembl" id="ENSAPEP00000024638.1"/>
    </source>
</evidence>
<evidence type="ECO:0000313" key="5">
    <source>
        <dbReference type="Proteomes" id="UP000265080"/>
    </source>
</evidence>
<keyword evidence="2" id="KW-0732">Signal</keyword>
<dbReference type="Ensembl" id="ENSAPET00000025285.1">
    <property type="protein sequence ID" value="ENSAPEP00000024638.1"/>
    <property type="gene ID" value="ENSAPEG00000017504.1"/>
</dbReference>
<dbReference type="Pfam" id="PF07686">
    <property type="entry name" value="V-set"/>
    <property type="match status" value="1"/>
</dbReference>
<protein>
    <recommendedName>
        <fullName evidence="3">Immunoglobulin V-set domain-containing protein</fullName>
    </recommendedName>
</protein>
<sequence length="197" mass="21993">MKIFDLQTALLLCSLGKLESHTVEVQSGERVTLMSSNISTGPTQTERFRVVDRTEPSCISSTYYADDTPSFCNGFQNGKFEMTSNVTTVFLKIKQVDLSDTGMYFCKITVTPNLFQSPDGDANLWILIYGSVFFVLAVIGLVLKIGQLYTGTVNVQYNLRSNDLNSAVLRTLPKAMRNRRPALEREVETCVIHTASR</sequence>
<feature type="signal peptide" evidence="2">
    <location>
        <begin position="1"/>
        <end position="20"/>
    </location>
</feature>
<evidence type="ECO:0000256" key="1">
    <source>
        <dbReference type="SAM" id="Phobius"/>
    </source>
</evidence>
<dbReference type="SUPFAM" id="SSF48726">
    <property type="entry name" value="Immunoglobulin"/>
    <property type="match status" value="1"/>
</dbReference>
<evidence type="ECO:0000259" key="3">
    <source>
        <dbReference type="Pfam" id="PF07686"/>
    </source>
</evidence>
<dbReference type="Proteomes" id="UP000265080">
    <property type="component" value="Chromosome 23"/>
</dbReference>
<keyword evidence="5" id="KW-1185">Reference proteome</keyword>
<proteinExistence type="predicted"/>
<keyword evidence="1" id="KW-0472">Membrane</keyword>
<dbReference type="GeneTree" id="ENSGT01150000287094"/>
<reference evidence="4 5" key="1">
    <citation type="submission" date="2018-03" db="EMBL/GenBank/DDBJ databases">
        <title>Finding Nemo's genes: A chromosome-scale reference assembly of the genome of the orange clownfish Amphiprion percula.</title>
        <authorList>
            <person name="Lehmann R."/>
        </authorList>
    </citation>
    <scope>NUCLEOTIDE SEQUENCE</scope>
</reference>
<dbReference type="Gene3D" id="2.60.40.10">
    <property type="entry name" value="Immunoglobulins"/>
    <property type="match status" value="1"/>
</dbReference>
<organism evidence="4 5">
    <name type="scientific">Amphiprion percula</name>
    <name type="common">Orange clownfish</name>
    <name type="synonym">Lutjanus percula</name>
    <dbReference type="NCBI Taxonomy" id="161767"/>
    <lineage>
        <taxon>Eukaryota</taxon>
        <taxon>Metazoa</taxon>
        <taxon>Chordata</taxon>
        <taxon>Craniata</taxon>
        <taxon>Vertebrata</taxon>
        <taxon>Euteleostomi</taxon>
        <taxon>Actinopterygii</taxon>
        <taxon>Neopterygii</taxon>
        <taxon>Teleostei</taxon>
        <taxon>Neoteleostei</taxon>
        <taxon>Acanthomorphata</taxon>
        <taxon>Ovalentaria</taxon>
        <taxon>Pomacentridae</taxon>
        <taxon>Amphiprion</taxon>
    </lineage>
</organism>